<feature type="region of interest" description="Disordered" evidence="1">
    <location>
        <begin position="25"/>
        <end position="72"/>
    </location>
</feature>
<sequence length="72" mass="7825">MYVKQFLFVSHSYLRQRDDALCGWPAAEPPAPPWPPASGGQSCHDRQTGMPARDEPALAVPNPSRQPPTLAG</sequence>
<accession>A0ABY5B7B0</accession>
<evidence type="ECO:0000313" key="3">
    <source>
        <dbReference type="Proteomes" id="UP001056386"/>
    </source>
</evidence>
<dbReference type="EMBL" id="CP099583">
    <property type="protein sequence ID" value="USS42713.1"/>
    <property type="molecule type" value="Genomic_DNA"/>
</dbReference>
<feature type="compositionally biased region" description="Basic and acidic residues" evidence="1">
    <location>
        <begin position="43"/>
        <end position="56"/>
    </location>
</feature>
<keyword evidence="3" id="KW-1185">Reference proteome</keyword>
<feature type="compositionally biased region" description="Pro residues" evidence="1">
    <location>
        <begin position="27"/>
        <end position="36"/>
    </location>
</feature>
<name>A0ABY5B7B0_BURGL</name>
<dbReference type="Proteomes" id="UP001056386">
    <property type="component" value="Chromosome 2"/>
</dbReference>
<organism evidence="2 3">
    <name type="scientific">Burkholderia glumae</name>
    <name type="common">Pseudomonas glumae</name>
    <dbReference type="NCBI Taxonomy" id="337"/>
    <lineage>
        <taxon>Bacteria</taxon>
        <taxon>Pseudomonadati</taxon>
        <taxon>Pseudomonadota</taxon>
        <taxon>Betaproteobacteria</taxon>
        <taxon>Burkholderiales</taxon>
        <taxon>Burkholderiaceae</taxon>
        <taxon>Burkholderia</taxon>
    </lineage>
</organism>
<dbReference type="RefSeq" id="WP_035981351.1">
    <property type="nucleotide sequence ID" value="NZ_CP023204.1"/>
</dbReference>
<protein>
    <submittedName>
        <fullName evidence="2">Uncharacterized protein</fullName>
    </submittedName>
</protein>
<evidence type="ECO:0000313" key="2">
    <source>
        <dbReference type="EMBL" id="USS42713.1"/>
    </source>
</evidence>
<proteinExistence type="predicted"/>
<gene>
    <name evidence="2" type="ORF">NFI99_11055</name>
</gene>
<reference evidence="2" key="1">
    <citation type="submission" date="2022-06" db="EMBL/GenBank/DDBJ databases">
        <title>Draft genome sequence of Burkholderia glumae strain GR20004 isolated from rice panicle showing bacterial panicle blight.</title>
        <authorList>
            <person name="Choi S.Y."/>
            <person name="Lee Y.H."/>
        </authorList>
    </citation>
    <scope>NUCLEOTIDE SEQUENCE</scope>
    <source>
        <strain evidence="2">GR20004</strain>
    </source>
</reference>
<evidence type="ECO:0000256" key="1">
    <source>
        <dbReference type="SAM" id="MobiDB-lite"/>
    </source>
</evidence>